<feature type="domain" description="Glycosyl transferase family 1" evidence="1">
    <location>
        <begin position="195"/>
        <end position="303"/>
    </location>
</feature>
<protein>
    <submittedName>
        <fullName evidence="3">Putative glycosyltransferase, type 1</fullName>
    </submittedName>
</protein>
<dbReference type="SUPFAM" id="SSF53756">
    <property type="entry name" value="UDP-Glycosyltransferase/glycogen phosphorylase"/>
    <property type="match status" value="1"/>
</dbReference>
<evidence type="ECO:0000313" key="3">
    <source>
        <dbReference type="EMBL" id="KKW17777.1"/>
    </source>
</evidence>
<keyword evidence="3" id="KW-0808">Transferase</keyword>
<dbReference type="Pfam" id="PF13439">
    <property type="entry name" value="Glyco_transf_4"/>
    <property type="match status" value="1"/>
</dbReference>
<evidence type="ECO:0000313" key="4">
    <source>
        <dbReference type="Proteomes" id="UP000034120"/>
    </source>
</evidence>
<dbReference type="AlphaFoldDB" id="A0A0G1YRY2"/>
<dbReference type="GO" id="GO:0016757">
    <property type="term" value="F:glycosyltransferase activity"/>
    <property type="evidence" value="ECO:0007669"/>
    <property type="project" value="InterPro"/>
</dbReference>
<feature type="domain" description="Glycosyltransferase subfamily 4-like N-terminal" evidence="2">
    <location>
        <begin position="34"/>
        <end position="177"/>
    </location>
</feature>
<gene>
    <name evidence="3" type="ORF">UY57_C0010G0007</name>
</gene>
<dbReference type="InterPro" id="IPR050194">
    <property type="entry name" value="Glycosyltransferase_grp1"/>
</dbReference>
<proteinExistence type="predicted"/>
<evidence type="ECO:0000259" key="2">
    <source>
        <dbReference type="Pfam" id="PF13439"/>
    </source>
</evidence>
<reference evidence="3 4" key="1">
    <citation type="journal article" date="2015" name="Nature">
        <title>rRNA introns, odd ribosomes, and small enigmatic genomes across a large radiation of phyla.</title>
        <authorList>
            <person name="Brown C.T."/>
            <person name="Hug L.A."/>
            <person name="Thomas B.C."/>
            <person name="Sharon I."/>
            <person name="Castelle C.J."/>
            <person name="Singh A."/>
            <person name="Wilkins M.J."/>
            <person name="Williams K.H."/>
            <person name="Banfield J.F."/>
        </authorList>
    </citation>
    <scope>NUCLEOTIDE SEQUENCE [LARGE SCALE GENOMIC DNA]</scope>
</reference>
<accession>A0A0G1YRY2</accession>
<dbReference type="EMBL" id="LCQM01000010">
    <property type="protein sequence ID" value="KKW17777.1"/>
    <property type="molecule type" value="Genomic_DNA"/>
</dbReference>
<name>A0A0G1YRY2_9BACT</name>
<comment type="caution">
    <text evidence="3">The sequence shown here is derived from an EMBL/GenBank/DDBJ whole genome shotgun (WGS) entry which is preliminary data.</text>
</comment>
<dbReference type="InterPro" id="IPR028098">
    <property type="entry name" value="Glyco_trans_4-like_N"/>
</dbReference>
<sequence>MRVLSIGTDRKLFEEESAVFVRQMAYAKALGTMDIIVFTLSGHTKVTHGIESGSLNIVPTRSRSRLLYGWDAIRIARRLERPNVVSVQDPFETGLVGLLVALMLHVPLHVQVHTDFLSPAFSTLAFLNRIRGVIAGFVLHRASRTRVVSERIKRGIEKRYRLHTPITILPIFVDVERFRQVLGDPALSERFSRFKTKLLVVARLEPEKNITLAVCAFAHYAPQDSCLIILGTGSQRHTLEALACKSNVVDRIFFEGGNTPAPYYRLADLVLFPSYYDGYGMVVVEALAAGKPVLSTDVGIAREAGAIIASEETFGEALAEWFTNGPRIGVLKSYPYRDSDEYIKAYCKDIIATV</sequence>
<evidence type="ECO:0000259" key="1">
    <source>
        <dbReference type="Pfam" id="PF00534"/>
    </source>
</evidence>
<dbReference type="Gene3D" id="3.40.50.2000">
    <property type="entry name" value="Glycogen Phosphorylase B"/>
    <property type="match status" value="2"/>
</dbReference>
<dbReference type="InterPro" id="IPR001296">
    <property type="entry name" value="Glyco_trans_1"/>
</dbReference>
<dbReference type="PANTHER" id="PTHR45947:SF3">
    <property type="entry name" value="SULFOQUINOVOSYL TRANSFERASE SQD2"/>
    <property type="match status" value="1"/>
</dbReference>
<organism evidence="3 4">
    <name type="scientific">Candidatus Kaiserbacteria bacterium GW2011_GWB1_50_17</name>
    <dbReference type="NCBI Taxonomy" id="1618673"/>
    <lineage>
        <taxon>Bacteria</taxon>
        <taxon>Candidatus Kaiseribacteriota</taxon>
    </lineage>
</organism>
<dbReference type="PANTHER" id="PTHR45947">
    <property type="entry name" value="SULFOQUINOVOSYL TRANSFERASE SQD2"/>
    <property type="match status" value="1"/>
</dbReference>
<dbReference type="Proteomes" id="UP000034120">
    <property type="component" value="Unassembled WGS sequence"/>
</dbReference>
<dbReference type="Pfam" id="PF00534">
    <property type="entry name" value="Glycos_transf_1"/>
    <property type="match status" value="1"/>
</dbReference>